<accession>A0ABS7DDT7</accession>
<protein>
    <submittedName>
        <fullName evidence="2">Uncharacterized protein</fullName>
    </submittedName>
</protein>
<feature type="signal peptide" evidence="1">
    <location>
        <begin position="1"/>
        <end position="17"/>
    </location>
</feature>
<evidence type="ECO:0000313" key="2">
    <source>
        <dbReference type="EMBL" id="MBW7569458.1"/>
    </source>
</evidence>
<gene>
    <name evidence="2" type="ORF">J5V48_00920</name>
</gene>
<keyword evidence="3" id="KW-1185">Reference proteome</keyword>
<name>A0ABS7DDT7_9GAMM</name>
<evidence type="ECO:0000256" key="1">
    <source>
        <dbReference type="SAM" id="SignalP"/>
    </source>
</evidence>
<feature type="chain" id="PRO_5046744763" evidence="1">
    <location>
        <begin position="18"/>
        <end position="109"/>
    </location>
</feature>
<comment type="caution">
    <text evidence="2">The sequence shown here is derived from an EMBL/GenBank/DDBJ whole genome shotgun (WGS) entry which is preliminary data.</text>
</comment>
<reference evidence="2 3" key="1">
    <citation type="submission" date="2021-03" db="EMBL/GenBank/DDBJ databases">
        <title>Succinivibrio sp. nov. isolated from feces of cow.</title>
        <authorList>
            <person name="Choi J.-Y."/>
        </authorList>
    </citation>
    <scope>NUCLEOTIDE SEQUENCE [LARGE SCALE GENOMIC DNA]</scope>
    <source>
        <strain evidence="2 3">AGMB01872</strain>
    </source>
</reference>
<dbReference type="Proteomes" id="UP000731465">
    <property type="component" value="Unassembled WGS sequence"/>
</dbReference>
<dbReference type="EMBL" id="JAGFNY010000001">
    <property type="protein sequence ID" value="MBW7569458.1"/>
    <property type="molecule type" value="Genomic_DNA"/>
</dbReference>
<evidence type="ECO:0000313" key="3">
    <source>
        <dbReference type="Proteomes" id="UP000731465"/>
    </source>
</evidence>
<keyword evidence="1" id="KW-0732">Signal</keyword>
<sequence>MKKIFLLLLIFSLNSFASDFITPKQAAYHKGRTQTVCAKAVQVVTKNGITYVNFEKKYPNQTFYLFITQKENYIDLKKVAGKKICSHGKIELYKNIPMHKNPKSIMIMK</sequence>
<organism evidence="2 3">
    <name type="scientific">Succinivibrio faecicola</name>
    <dbReference type="NCBI Taxonomy" id="2820300"/>
    <lineage>
        <taxon>Bacteria</taxon>
        <taxon>Pseudomonadati</taxon>
        <taxon>Pseudomonadota</taxon>
        <taxon>Gammaproteobacteria</taxon>
        <taxon>Aeromonadales</taxon>
        <taxon>Succinivibrionaceae</taxon>
        <taxon>Succinivibrio</taxon>
    </lineage>
</organism>
<proteinExistence type="predicted"/>
<dbReference type="RefSeq" id="WP_219935995.1">
    <property type="nucleotide sequence ID" value="NZ_JAGFNY010000001.1"/>
</dbReference>